<feature type="signal peptide" evidence="9">
    <location>
        <begin position="1"/>
        <end position="20"/>
    </location>
</feature>
<dbReference type="InterPro" id="IPR007110">
    <property type="entry name" value="Ig-like_dom"/>
</dbReference>
<sequence>MDKVIFFFCVFSCWIMQITSNDASVRGSSDLLRVQTGENISLNCSMTNRYEVAWYHLKSGELDLLIAAEKDEKGRKLLTNYNLYATRLKMTADAWVTRATLVISGVTESDSGLYFCGTKSDAPEMHFNKPIRLEIEGLFVTEKPKEVDNTDGVTTKEKALMLEEVTLMERVLMFGGVGLAVFVFFLATVVAGGIIHYHGWQKGWAAAKRSSLTQHKSAK</sequence>
<dbReference type="Pfam" id="PF07686">
    <property type="entry name" value="V-set"/>
    <property type="match status" value="1"/>
</dbReference>
<dbReference type="InterPro" id="IPR003599">
    <property type="entry name" value="Ig_sub"/>
</dbReference>
<proteinExistence type="predicted"/>
<reference evidence="11 12" key="1">
    <citation type="submission" date="2020-04" db="EMBL/GenBank/DDBJ databases">
        <title>Chromosome-level genome assembly of a cyprinid fish Onychostoma macrolepis by integration of Nanopore Sequencing, Bionano and Hi-C technology.</title>
        <authorList>
            <person name="Wang D."/>
        </authorList>
    </citation>
    <scope>NUCLEOTIDE SEQUENCE [LARGE SCALE GENOMIC DNA]</scope>
    <source>
        <strain evidence="11">SWU-2019</strain>
        <tissue evidence="11">Muscle</tissue>
    </source>
</reference>
<protein>
    <recommendedName>
        <fullName evidence="10">Ig-like domain-containing protein</fullName>
    </recommendedName>
</protein>
<evidence type="ECO:0000256" key="8">
    <source>
        <dbReference type="SAM" id="Phobius"/>
    </source>
</evidence>
<dbReference type="PROSITE" id="PS50835">
    <property type="entry name" value="IG_LIKE"/>
    <property type="match status" value="1"/>
</dbReference>
<dbReference type="SUPFAM" id="SSF48726">
    <property type="entry name" value="Immunoglobulin"/>
    <property type="match status" value="1"/>
</dbReference>
<keyword evidence="7" id="KW-0325">Glycoprotein</keyword>
<keyword evidence="5 8" id="KW-0472">Membrane</keyword>
<evidence type="ECO:0000313" key="12">
    <source>
        <dbReference type="Proteomes" id="UP000579812"/>
    </source>
</evidence>
<keyword evidence="6" id="KW-1015">Disulfide bond</keyword>
<dbReference type="Proteomes" id="UP000579812">
    <property type="component" value="Unassembled WGS sequence"/>
</dbReference>
<evidence type="ECO:0000259" key="10">
    <source>
        <dbReference type="PROSITE" id="PS50835"/>
    </source>
</evidence>
<dbReference type="PANTHER" id="PTHR19433:SF111">
    <property type="entry name" value="T CELL RECEPTOR ALPHA VARIABLE 4"/>
    <property type="match status" value="1"/>
</dbReference>
<evidence type="ECO:0000256" key="6">
    <source>
        <dbReference type="ARBA" id="ARBA00023157"/>
    </source>
</evidence>
<feature type="transmembrane region" description="Helical" evidence="8">
    <location>
        <begin position="171"/>
        <end position="195"/>
    </location>
</feature>
<accession>A0A7J6C0V6</accession>
<keyword evidence="3 9" id="KW-0732">Signal</keyword>
<dbReference type="AlphaFoldDB" id="A0A7J6C0V6"/>
<keyword evidence="12" id="KW-1185">Reference proteome</keyword>
<dbReference type="InterPro" id="IPR036179">
    <property type="entry name" value="Ig-like_dom_sf"/>
</dbReference>
<evidence type="ECO:0000256" key="2">
    <source>
        <dbReference type="ARBA" id="ARBA00022475"/>
    </source>
</evidence>
<dbReference type="InterPro" id="IPR013106">
    <property type="entry name" value="Ig_V-set"/>
</dbReference>
<keyword evidence="4" id="KW-0391">Immunity</keyword>
<evidence type="ECO:0000256" key="5">
    <source>
        <dbReference type="ARBA" id="ARBA00023136"/>
    </source>
</evidence>
<evidence type="ECO:0000256" key="1">
    <source>
        <dbReference type="ARBA" id="ARBA00004236"/>
    </source>
</evidence>
<evidence type="ECO:0000256" key="9">
    <source>
        <dbReference type="SAM" id="SignalP"/>
    </source>
</evidence>
<comment type="subcellular location">
    <subcellularLocation>
        <location evidence="1">Cell membrane</location>
    </subcellularLocation>
</comment>
<dbReference type="OrthoDB" id="8871851at2759"/>
<keyword evidence="8" id="KW-0812">Transmembrane</keyword>
<feature type="chain" id="PRO_5029580073" description="Ig-like domain-containing protein" evidence="9">
    <location>
        <begin position="21"/>
        <end position="219"/>
    </location>
</feature>
<dbReference type="EMBL" id="JAAMOB010000019">
    <property type="protein sequence ID" value="KAF4100899.1"/>
    <property type="molecule type" value="Genomic_DNA"/>
</dbReference>
<evidence type="ECO:0000313" key="11">
    <source>
        <dbReference type="EMBL" id="KAF4100899.1"/>
    </source>
</evidence>
<comment type="caution">
    <text evidence="11">The sequence shown here is derived from an EMBL/GenBank/DDBJ whole genome shotgun (WGS) entry which is preliminary data.</text>
</comment>
<evidence type="ECO:0000256" key="3">
    <source>
        <dbReference type="ARBA" id="ARBA00022729"/>
    </source>
</evidence>
<feature type="domain" description="Ig-like" evidence="10">
    <location>
        <begin position="34"/>
        <end position="132"/>
    </location>
</feature>
<organism evidence="11 12">
    <name type="scientific">Onychostoma macrolepis</name>
    <dbReference type="NCBI Taxonomy" id="369639"/>
    <lineage>
        <taxon>Eukaryota</taxon>
        <taxon>Metazoa</taxon>
        <taxon>Chordata</taxon>
        <taxon>Craniata</taxon>
        <taxon>Vertebrata</taxon>
        <taxon>Euteleostomi</taxon>
        <taxon>Actinopterygii</taxon>
        <taxon>Neopterygii</taxon>
        <taxon>Teleostei</taxon>
        <taxon>Ostariophysi</taxon>
        <taxon>Cypriniformes</taxon>
        <taxon>Cyprinidae</taxon>
        <taxon>Acrossocheilinae</taxon>
        <taxon>Onychostoma</taxon>
    </lineage>
</organism>
<dbReference type="InterPro" id="IPR013783">
    <property type="entry name" value="Ig-like_fold"/>
</dbReference>
<dbReference type="Gene3D" id="2.60.40.10">
    <property type="entry name" value="Immunoglobulins"/>
    <property type="match status" value="1"/>
</dbReference>
<dbReference type="GO" id="GO:0005886">
    <property type="term" value="C:plasma membrane"/>
    <property type="evidence" value="ECO:0007669"/>
    <property type="project" value="UniProtKB-SubCell"/>
</dbReference>
<gene>
    <name evidence="11" type="ORF">G5714_019095</name>
</gene>
<evidence type="ECO:0000256" key="7">
    <source>
        <dbReference type="ARBA" id="ARBA00023180"/>
    </source>
</evidence>
<name>A0A7J6C0V6_9TELE</name>
<evidence type="ECO:0000256" key="4">
    <source>
        <dbReference type="ARBA" id="ARBA00022859"/>
    </source>
</evidence>
<dbReference type="CDD" id="cd00099">
    <property type="entry name" value="IgV"/>
    <property type="match status" value="1"/>
</dbReference>
<dbReference type="InterPro" id="IPR052051">
    <property type="entry name" value="TCR_complex_component"/>
</dbReference>
<dbReference type="PANTHER" id="PTHR19433">
    <property type="entry name" value="T-CELL RECEPTOR ALPHA CHAIN V REGION-RELATED"/>
    <property type="match status" value="1"/>
</dbReference>
<dbReference type="SMART" id="SM00409">
    <property type="entry name" value="IG"/>
    <property type="match status" value="1"/>
</dbReference>
<dbReference type="GO" id="GO:0002376">
    <property type="term" value="P:immune system process"/>
    <property type="evidence" value="ECO:0007669"/>
    <property type="project" value="UniProtKB-KW"/>
</dbReference>
<keyword evidence="2" id="KW-1003">Cell membrane</keyword>
<keyword evidence="8" id="KW-1133">Transmembrane helix</keyword>
<dbReference type="GO" id="GO:0009617">
    <property type="term" value="P:response to bacterium"/>
    <property type="evidence" value="ECO:0007669"/>
    <property type="project" value="TreeGrafter"/>
</dbReference>